<organism evidence="1 2">
    <name type="scientific">Stylosanthes scabra</name>
    <dbReference type="NCBI Taxonomy" id="79078"/>
    <lineage>
        <taxon>Eukaryota</taxon>
        <taxon>Viridiplantae</taxon>
        <taxon>Streptophyta</taxon>
        <taxon>Embryophyta</taxon>
        <taxon>Tracheophyta</taxon>
        <taxon>Spermatophyta</taxon>
        <taxon>Magnoliopsida</taxon>
        <taxon>eudicotyledons</taxon>
        <taxon>Gunneridae</taxon>
        <taxon>Pentapetalae</taxon>
        <taxon>rosids</taxon>
        <taxon>fabids</taxon>
        <taxon>Fabales</taxon>
        <taxon>Fabaceae</taxon>
        <taxon>Papilionoideae</taxon>
        <taxon>50 kb inversion clade</taxon>
        <taxon>dalbergioids sensu lato</taxon>
        <taxon>Dalbergieae</taxon>
        <taxon>Pterocarpus clade</taxon>
        <taxon>Stylosanthes</taxon>
    </lineage>
</organism>
<feature type="non-terminal residue" evidence="1">
    <location>
        <position position="116"/>
    </location>
</feature>
<reference evidence="1 2" key="1">
    <citation type="journal article" date="2023" name="Plants (Basel)">
        <title>Bridging the Gap: Combining Genomics and Transcriptomics Approaches to Understand Stylosanthes scabra, an Orphan Legume from the Brazilian Caatinga.</title>
        <authorList>
            <person name="Ferreira-Neto J.R.C."/>
            <person name="da Silva M.D."/>
            <person name="Binneck E."/>
            <person name="de Melo N.F."/>
            <person name="da Silva R.H."/>
            <person name="de Melo A.L.T.M."/>
            <person name="Pandolfi V."/>
            <person name="Bustamante F.O."/>
            <person name="Brasileiro-Vidal A.C."/>
            <person name="Benko-Iseppon A.M."/>
        </authorList>
    </citation>
    <scope>NUCLEOTIDE SEQUENCE [LARGE SCALE GENOMIC DNA]</scope>
    <source>
        <tissue evidence="1">Leaves</tissue>
    </source>
</reference>
<protein>
    <submittedName>
        <fullName evidence="1">Uncharacterized protein</fullName>
    </submittedName>
</protein>
<accession>A0ABU6WT35</accession>
<name>A0ABU6WT35_9FABA</name>
<proteinExistence type="predicted"/>
<evidence type="ECO:0000313" key="2">
    <source>
        <dbReference type="Proteomes" id="UP001341840"/>
    </source>
</evidence>
<keyword evidence="2" id="KW-1185">Reference proteome</keyword>
<dbReference type="EMBL" id="JASCZI010182543">
    <property type="protein sequence ID" value="MED6188125.1"/>
    <property type="molecule type" value="Genomic_DNA"/>
</dbReference>
<evidence type="ECO:0000313" key="1">
    <source>
        <dbReference type="EMBL" id="MED6188125.1"/>
    </source>
</evidence>
<comment type="caution">
    <text evidence="1">The sequence shown here is derived from an EMBL/GenBank/DDBJ whole genome shotgun (WGS) entry which is preliminary data.</text>
</comment>
<gene>
    <name evidence="1" type="ORF">PIB30_083082</name>
</gene>
<dbReference type="Proteomes" id="UP001341840">
    <property type="component" value="Unassembled WGS sequence"/>
</dbReference>
<sequence>MASSLENPHEIRIISKMISYGFNSLKPYQIYTRWNQIQIYLVQIYSLNNRDLDGYIKERSALPPGTSSKSYPIACIRRTPKFLFGGALLVHNHLSHKLPTFHLGTSNYAGSPKPFE</sequence>